<evidence type="ECO:0008006" key="3">
    <source>
        <dbReference type="Google" id="ProtNLM"/>
    </source>
</evidence>
<evidence type="ECO:0000313" key="2">
    <source>
        <dbReference type="Proteomes" id="UP000007488"/>
    </source>
</evidence>
<reference evidence="2" key="2">
    <citation type="submission" date="2011-02" db="EMBL/GenBank/DDBJ databases">
        <title>The complete genome of Syntrophobotulus glycolicus DSM 8271.</title>
        <authorList>
            <person name="Lucas S."/>
            <person name="Copeland A."/>
            <person name="Lapidus A."/>
            <person name="Bruce D."/>
            <person name="Goodwin L."/>
            <person name="Pitluck S."/>
            <person name="Kyrpides N."/>
            <person name="Mavromatis K."/>
            <person name="Pagani I."/>
            <person name="Ivanova N."/>
            <person name="Mikhailova N."/>
            <person name="Chertkov O."/>
            <person name="Held B."/>
            <person name="Detter J.C."/>
            <person name="Tapia R."/>
            <person name="Han C."/>
            <person name="Land M."/>
            <person name="Hauser L."/>
            <person name="Markowitz V."/>
            <person name="Cheng J.-F."/>
            <person name="Hugenholtz P."/>
            <person name="Woyke T."/>
            <person name="Wu D."/>
            <person name="Spring S."/>
            <person name="Schroeder M."/>
            <person name="Brambilla E."/>
            <person name="Klenk H.-P."/>
            <person name="Eisen J.A."/>
        </authorList>
    </citation>
    <scope>NUCLEOTIDE SEQUENCE [LARGE SCALE GENOMIC DNA]</scope>
    <source>
        <strain evidence="2">DSM 8271 / FlGlyR</strain>
    </source>
</reference>
<dbReference type="KEGG" id="sgy:Sgly_0371"/>
<reference evidence="1 2" key="1">
    <citation type="journal article" date="2011" name="Stand. Genomic Sci.">
        <title>Complete genome sequence of Syntrophobotulus glycolicus type strain (FlGlyR).</title>
        <authorList>
            <person name="Han C."/>
            <person name="Mwirichia R."/>
            <person name="Chertkov O."/>
            <person name="Held B."/>
            <person name="Lapidus A."/>
            <person name="Nolan M."/>
            <person name="Lucas S."/>
            <person name="Hammon N."/>
            <person name="Deshpande S."/>
            <person name="Cheng J.F."/>
            <person name="Tapia R."/>
            <person name="Goodwin L."/>
            <person name="Pitluck S."/>
            <person name="Huntemann M."/>
            <person name="Liolios K."/>
            <person name="Ivanova N."/>
            <person name="Pagani I."/>
            <person name="Mavromatis K."/>
            <person name="Ovchinikova G."/>
            <person name="Pati A."/>
            <person name="Chen A."/>
            <person name="Palaniappan K."/>
            <person name="Land M."/>
            <person name="Hauser L."/>
            <person name="Brambilla E.M."/>
            <person name="Rohde M."/>
            <person name="Spring S."/>
            <person name="Sikorski J."/>
            <person name="Goker M."/>
            <person name="Woyke T."/>
            <person name="Bristow J."/>
            <person name="Eisen J.A."/>
            <person name="Markowitz V."/>
            <person name="Hugenholtz P."/>
            <person name="Kyrpides N.C."/>
            <person name="Klenk H.P."/>
            <person name="Detter J.C."/>
        </authorList>
    </citation>
    <scope>NUCLEOTIDE SEQUENCE [LARGE SCALE GENOMIC DNA]</scope>
    <source>
        <strain evidence="2">DSM 8271 / FlGlyR</strain>
    </source>
</reference>
<dbReference type="HOGENOM" id="CLU_151795_4_1_9"/>
<dbReference type="InterPro" id="IPR046092">
    <property type="entry name" value="DUF6110"/>
</dbReference>
<accession>F0SXJ1</accession>
<keyword evidence="2" id="KW-1185">Reference proteome</keyword>
<organism evidence="1 2">
    <name type="scientific">Syntrophobotulus glycolicus (strain DSM 8271 / FlGlyR)</name>
    <dbReference type="NCBI Taxonomy" id="645991"/>
    <lineage>
        <taxon>Bacteria</taxon>
        <taxon>Bacillati</taxon>
        <taxon>Bacillota</taxon>
        <taxon>Clostridia</taxon>
        <taxon>Eubacteriales</taxon>
        <taxon>Desulfitobacteriaceae</taxon>
        <taxon>Syntrophobotulus</taxon>
    </lineage>
</organism>
<dbReference type="AlphaFoldDB" id="F0SXJ1"/>
<gene>
    <name evidence="1" type="ordered locus">Sgly_0371</name>
</gene>
<dbReference type="EMBL" id="CP002547">
    <property type="protein sequence ID" value="ADY54737.1"/>
    <property type="molecule type" value="Genomic_DNA"/>
</dbReference>
<name>F0SXJ1_SYNGF</name>
<dbReference type="Pfam" id="PF19605">
    <property type="entry name" value="DUF6110"/>
    <property type="match status" value="1"/>
</dbReference>
<sequence>MKINVDKKNLVFFTGGAVASLVALKFLKSKKARKIGVKTLAKGLRFKDEVQAAALSIKEEAEDLVSEIRVKAKDADLASE</sequence>
<protein>
    <recommendedName>
        <fullName evidence="3">DUF1490 domain-containing protein</fullName>
    </recommendedName>
</protein>
<dbReference type="STRING" id="645991.Sgly_0371"/>
<dbReference type="Proteomes" id="UP000007488">
    <property type="component" value="Chromosome"/>
</dbReference>
<proteinExistence type="predicted"/>
<dbReference type="RefSeq" id="WP_013623608.1">
    <property type="nucleotide sequence ID" value="NC_015172.1"/>
</dbReference>
<evidence type="ECO:0000313" key="1">
    <source>
        <dbReference type="EMBL" id="ADY54737.1"/>
    </source>
</evidence>